<dbReference type="EMBL" id="MCFK01003447">
    <property type="protein sequence ID" value="RKF62319.1"/>
    <property type="molecule type" value="Genomic_DNA"/>
</dbReference>
<organism evidence="1 2">
    <name type="scientific">Erysiphe neolycopersici</name>
    <dbReference type="NCBI Taxonomy" id="212602"/>
    <lineage>
        <taxon>Eukaryota</taxon>
        <taxon>Fungi</taxon>
        <taxon>Dikarya</taxon>
        <taxon>Ascomycota</taxon>
        <taxon>Pezizomycotina</taxon>
        <taxon>Leotiomycetes</taxon>
        <taxon>Erysiphales</taxon>
        <taxon>Erysiphaceae</taxon>
        <taxon>Erysiphe</taxon>
    </lineage>
</organism>
<evidence type="ECO:0000313" key="1">
    <source>
        <dbReference type="EMBL" id="RKF62319.1"/>
    </source>
</evidence>
<name>A0A420HY69_9PEZI</name>
<reference evidence="1 2" key="1">
    <citation type="journal article" date="2018" name="BMC Genomics">
        <title>Comparative genome analyses reveal sequence features reflecting distinct modes of host-adaptation between dicot and monocot powdery mildew.</title>
        <authorList>
            <person name="Wu Y."/>
            <person name="Ma X."/>
            <person name="Pan Z."/>
            <person name="Kale S.D."/>
            <person name="Song Y."/>
            <person name="King H."/>
            <person name="Zhang Q."/>
            <person name="Presley C."/>
            <person name="Deng X."/>
            <person name="Wei C.I."/>
            <person name="Xiao S."/>
        </authorList>
    </citation>
    <scope>NUCLEOTIDE SEQUENCE [LARGE SCALE GENOMIC DNA]</scope>
    <source>
        <strain evidence="1">UMSG2</strain>
    </source>
</reference>
<dbReference type="Proteomes" id="UP000286134">
    <property type="component" value="Unassembled WGS sequence"/>
</dbReference>
<comment type="caution">
    <text evidence="1">The sequence shown here is derived from an EMBL/GenBank/DDBJ whole genome shotgun (WGS) entry which is preliminary data.</text>
</comment>
<accession>A0A420HY69</accession>
<keyword evidence="2" id="KW-1185">Reference proteome</keyword>
<evidence type="ECO:0000313" key="2">
    <source>
        <dbReference type="Proteomes" id="UP000286134"/>
    </source>
</evidence>
<protein>
    <submittedName>
        <fullName evidence="1">Uncharacterized protein</fullName>
    </submittedName>
</protein>
<proteinExistence type="predicted"/>
<sequence length="65" mass="7343">MKIQQTMQAIVDADELEAAHLVVKAKRRNEDANKLTERNRLDNEAAAQRAQVGVVQVTKRREETG</sequence>
<gene>
    <name evidence="1" type="ORF">OnM2_034091</name>
</gene>
<dbReference type="AlphaFoldDB" id="A0A420HY69"/>